<dbReference type="InterPro" id="IPR001932">
    <property type="entry name" value="PPM-type_phosphatase-like_dom"/>
</dbReference>
<dbReference type="SMART" id="SM00331">
    <property type="entry name" value="PP2C_SIG"/>
    <property type="match status" value="1"/>
</dbReference>
<reference evidence="3" key="1">
    <citation type="submission" date="2020-10" db="EMBL/GenBank/DDBJ databases">
        <authorList>
            <person name="Gilroy R."/>
        </authorList>
    </citation>
    <scope>NUCLEOTIDE SEQUENCE</scope>
    <source>
        <strain evidence="3">ChiSxjej2B14-6234</strain>
    </source>
</reference>
<dbReference type="GO" id="GO:0016791">
    <property type="term" value="F:phosphatase activity"/>
    <property type="evidence" value="ECO:0007669"/>
    <property type="project" value="TreeGrafter"/>
</dbReference>
<name>A0A9D0ZCH7_9FIRM</name>
<reference evidence="3" key="2">
    <citation type="journal article" date="2021" name="PeerJ">
        <title>Extensive microbial diversity within the chicken gut microbiome revealed by metagenomics and culture.</title>
        <authorList>
            <person name="Gilroy R."/>
            <person name="Ravi A."/>
            <person name="Getino M."/>
            <person name="Pursley I."/>
            <person name="Horton D.L."/>
            <person name="Alikhan N.F."/>
            <person name="Baker D."/>
            <person name="Gharbi K."/>
            <person name="Hall N."/>
            <person name="Watson M."/>
            <person name="Adriaenssens E.M."/>
            <person name="Foster-Nyarko E."/>
            <person name="Jarju S."/>
            <person name="Secka A."/>
            <person name="Antonio M."/>
            <person name="Oren A."/>
            <person name="Chaudhuri R.R."/>
            <person name="La Ragione R."/>
            <person name="Hildebrand F."/>
            <person name="Pallen M.J."/>
        </authorList>
    </citation>
    <scope>NUCLEOTIDE SEQUENCE</scope>
    <source>
        <strain evidence="3">ChiSxjej2B14-6234</strain>
    </source>
</reference>
<dbReference type="InterPro" id="IPR052016">
    <property type="entry name" value="Bact_Sigma-Reg"/>
</dbReference>
<evidence type="ECO:0000313" key="3">
    <source>
        <dbReference type="EMBL" id="HIQ71923.1"/>
    </source>
</evidence>
<dbReference type="Proteomes" id="UP000886887">
    <property type="component" value="Unassembled WGS sequence"/>
</dbReference>
<dbReference type="PANTHER" id="PTHR43156">
    <property type="entry name" value="STAGE II SPORULATION PROTEIN E-RELATED"/>
    <property type="match status" value="1"/>
</dbReference>
<evidence type="ECO:0000259" key="2">
    <source>
        <dbReference type="SMART" id="SM00331"/>
    </source>
</evidence>
<dbReference type="Gene3D" id="3.60.40.10">
    <property type="entry name" value="PPM-type phosphatase domain"/>
    <property type="match status" value="1"/>
</dbReference>
<evidence type="ECO:0000313" key="4">
    <source>
        <dbReference type="Proteomes" id="UP000886887"/>
    </source>
</evidence>
<comment type="caution">
    <text evidence="3">The sequence shown here is derived from an EMBL/GenBank/DDBJ whole genome shotgun (WGS) entry which is preliminary data.</text>
</comment>
<dbReference type="SUPFAM" id="SSF81606">
    <property type="entry name" value="PP2C-like"/>
    <property type="match status" value="1"/>
</dbReference>
<organism evidence="3 4">
    <name type="scientific">Candidatus Onthenecus intestinigallinarum</name>
    <dbReference type="NCBI Taxonomy" id="2840875"/>
    <lineage>
        <taxon>Bacteria</taxon>
        <taxon>Bacillati</taxon>
        <taxon>Bacillota</taxon>
        <taxon>Clostridia</taxon>
        <taxon>Eubacteriales</taxon>
        <taxon>Candidatus Onthenecus</taxon>
    </lineage>
</organism>
<dbReference type="InterPro" id="IPR036457">
    <property type="entry name" value="PPM-type-like_dom_sf"/>
</dbReference>
<dbReference type="PANTHER" id="PTHR43156:SF2">
    <property type="entry name" value="STAGE II SPORULATION PROTEIN E"/>
    <property type="match status" value="1"/>
</dbReference>
<evidence type="ECO:0000256" key="1">
    <source>
        <dbReference type="ARBA" id="ARBA00022801"/>
    </source>
</evidence>
<dbReference type="Pfam" id="PF07228">
    <property type="entry name" value="SpoIIE"/>
    <property type="match status" value="1"/>
</dbReference>
<proteinExistence type="predicted"/>
<gene>
    <name evidence="3" type="ORF">IAB73_06940</name>
</gene>
<accession>A0A9D0ZCH7</accession>
<dbReference type="AlphaFoldDB" id="A0A9D0ZCH7"/>
<keyword evidence="1" id="KW-0378">Hydrolase</keyword>
<protein>
    <submittedName>
        <fullName evidence="3">SpoIIE family protein phosphatase</fullName>
    </submittedName>
</protein>
<dbReference type="EMBL" id="DVFJ01000022">
    <property type="protein sequence ID" value="HIQ71923.1"/>
    <property type="molecule type" value="Genomic_DNA"/>
</dbReference>
<sequence>MKYTIDVAYKSLFKHGEELCGDKVAVARAPGSTICVLADGLGSGVKANILATLTSQIIVTMLREGATMQEAVETIAGTLPVCSVRKVAYSTFSVLQITDEGEAYLVEFDNPFCLYVREGRLVQLPCEYREFAGKGVYESRFRVQPGDSLTLVSDGVVYAGVGQTLNFGWTWESVADWLVRTVTPSMSALRLASLLSQAVYDLYMGQCGDDSTVLCVRVQPRRAVSLLASPPKDPDRDADMVGAFMRAPGRKVVCGGSSANMVGRELGLPVTTELTYSDPSIPPIGHIKGIDLVTEGVLTMARTLELLRGAQDAAQSDAPFKRLDEDNGAARLARLLLEDCTHLQLFVGTAINPAHQNPNLPTDLSIKFRLIDELAAELERLGKTIERQYF</sequence>
<feature type="domain" description="PPM-type phosphatase" evidence="2">
    <location>
        <begin position="4"/>
        <end position="218"/>
    </location>
</feature>